<gene>
    <name evidence="5" type="primary">WDR54</name>
</gene>
<dbReference type="Bgee" id="ENSOANG00000032117">
    <property type="expression patterns" value="Expressed in cerebellum and 7 other cell types or tissues"/>
</dbReference>
<keyword evidence="1 3" id="KW-0853">WD repeat</keyword>
<name>K7EAX2_ORNAN</name>
<dbReference type="PROSITE" id="PS50294">
    <property type="entry name" value="WD_REPEATS_REGION"/>
    <property type="match status" value="1"/>
</dbReference>
<reference evidence="5" key="2">
    <citation type="submission" date="2025-08" db="UniProtKB">
        <authorList>
            <consortium name="Ensembl"/>
        </authorList>
    </citation>
    <scope>IDENTIFICATION</scope>
    <source>
        <strain evidence="5">Glennie</strain>
    </source>
</reference>
<dbReference type="GeneTree" id="ENSGT00390000014530"/>
<evidence type="ECO:0000256" key="1">
    <source>
        <dbReference type="ARBA" id="ARBA00022574"/>
    </source>
</evidence>
<dbReference type="GO" id="GO:0042803">
    <property type="term" value="F:protein homodimerization activity"/>
    <property type="evidence" value="ECO:0007669"/>
    <property type="project" value="Ensembl"/>
</dbReference>
<evidence type="ECO:0000313" key="6">
    <source>
        <dbReference type="Proteomes" id="UP000002279"/>
    </source>
</evidence>
<dbReference type="SUPFAM" id="SSF50978">
    <property type="entry name" value="WD40 repeat-like"/>
    <property type="match status" value="1"/>
</dbReference>
<dbReference type="Ensembl" id="ENSOANT00000039918.2">
    <property type="protein sequence ID" value="ENSOANP00000030679.2"/>
    <property type="gene ID" value="ENSOANG00000032117.2"/>
</dbReference>
<protein>
    <submittedName>
        <fullName evidence="5">WD repeat domain 54</fullName>
    </submittedName>
</protein>
<dbReference type="FunCoup" id="K7EAX2">
    <property type="interactions" value="338"/>
</dbReference>
<dbReference type="InterPro" id="IPR051179">
    <property type="entry name" value="WD_repeat_multifunction"/>
</dbReference>
<keyword evidence="6" id="KW-1185">Reference proteome</keyword>
<accession>K7EAX2</accession>
<dbReference type="STRING" id="9258.ENSOANP00000030679"/>
<dbReference type="SMART" id="SM00320">
    <property type="entry name" value="WD40"/>
    <property type="match status" value="3"/>
</dbReference>
<dbReference type="FunFam" id="2.130.10.10:FF:000412">
    <property type="entry name" value="WD repeat domain 54"/>
    <property type="match status" value="1"/>
</dbReference>
<reference evidence="5" key="3">
    <citation type="submission" date="2025-09" db="UniProtKB">
        <authorList>
            <consortium name="Ensembl"/>
        </authorList>
    </citation>
    <scope>IDENTIFICATION</scope>
    <source>
        <strain evidence="5">Glennie</strain>
    </source>
</reference>
<proteinExistence type="predicted"/>
<dbReference type="GO" id="GO:0002091">
    <property type="term" value="P:negative regulation of receptor internalization"/>
    <property type="evidence" value="ECO:0007669"/>
    <property type="project" value="Ensembl"/>
</dbReference>
<dbReference type="PROSITE" id="PS50082">
    <property type="entry name" value="WD_REPEATS_2"/>
    <property type="match status" value="1"/>
</dbReference>
<organism evidence="5 6">
    <name type="scientific">Ornithorhynchus anatinus</name>
    <name type="common">Duckbill platypus</name>
    <dbReference type="NCBI Taxonomy" id="9258"/>
    <lineage>
        <taxon>Eukaryota</taxon>
        <taxon>Metazoa</taxon>
        <taxon>Chordata</taxon>
        <taxon>Craniata</taxon>
        <taxon>Vertebrata</taxon>
        <taxon>Euteleostomi</taxon>
        <taxon>Mammalia</taxon>
        <taxon>Monotremata</taxon>
        <taxon>Ornithorhynchidae</taxon>
        <taxon>Ornithorhynchus</taxon>
    </lineage>
</organism>
<feature type="repeat" description="WD" evidence="3">
    <location>
        <begin position="250"/>
        <end position="284"/>
    </location>
</feature>
<dbReference type="PANTHER" id="PTHR19857">
    <property type="entry name" value="MITOCHONDRIAL DIVISION PROTEIN 1-RELATED"/>
    <property type="match status" value="1"/>
</dbReference>
<dbReference type="eggNOG" id="ENOG502QRUZ">
    <property type="taxonomic scope" value="Eukaryota"/>
</dbReference>
<dbReference type="InterPro" id="IPR001680">
    <property type="entry name" value="WD40_rpt"/>
</dbReference>
<dbReference type="InParanoid" id="K7EAX2"/>
<dbReference type="OMA" id="WENYICV"/>
<dbReference type="Proteomes" id="UP000002279">
    <property type="component" value="Chromosome 4"/>
</dbReference>
<dbReference type="InterPro" id="IPR036322">
    <property type="entry name" value="WD40_repeat_dom_sf"/>
</dbReference>
<dbReference type="GO" id="GO:0043408">
    <property type="term" value="P:regulation of MAPK cascade"/>
    <property type="evidence" value="ECO:0007669"/>
    <property type="project" value="Ensembl"/>
</dbReference>
<dbReference type="GO" id="GO:0042058">
    <property type="term" value="P:regulation of epidermal growth factor receptor signaling pathway"/>
    <property type="evidence" value="ECO:0007669"/>
    <property type="project" value="Ensembl"/>
</dbReference>
<dbReference type="Gene3D" id="2.130.10.10">
    <property type="entry name" value="YVTN repeat-like/Quinoprotein amine dehydrogenase"/>
    <property type="match status" value="2"/>
</dbReference>
<feature type="domain" description="WD repeat-containing protein 54 beta-propeller" evidence="4">
    <location>
        <begin position="1"/>
        <end position="329"/>
    </location>
</feature>
<evidence type="ECO:0000313" key="5">
    <source>
        <dbReference type="Ensembl" id="ENSOANP00000030679.2"/>
    </source>
</evidence>
<sequence length="329" mass="34697">MYRRERSVALREPVGALNNLSVLALPARGLTCYGVVHGAAAQLLSATPDGQPLCRRQLTAKDGGAAVSLGPSLVTQVDWCALPGRLLLVLTSQKGIQIYETDGSIMVYWHALDPGESPPGQSTFARGIAACGHFICVGTGSGRVLVFDVPPRGPNVTLSEELREHRAPVTDVAAEAGPGQGGAEDVVTADDDGQLCVWKAGPEFELLTRIPARGCPCPSVRLWRGVVAAGFGDGQIRVYEAATGALRVQIDAHARALCALDLAPEAGKLLSGAEDSFVHVWQLSRTRDGGIEVRHRHSERVTDTQVCGARFCDPAGSSFAVAGYDLGEI</sequence>
<keyword evidence="2" id="KW-0677">Repeat</keyword>
<dbReference type="GO" id="GO:0031982">
    <property type="term" value="C:vesicle"/>
    <property type="evidence" value="ECO:0007669"/>
    <property type="project" value="Ensembl"/>
</dbReference>
<dbReference type="HOGENOM" id="CLU_1639254_0_0_1"/>
<evidence type="ECO:0000256" key="3">
    <source>
        <dbReference type="PROSITE-ProRule" id="PRU00221"/>
    </source>
</evidence>
<dbReference type="InterPro" id="IPR015943">
    <property type="entry name" value="WD40/YVTN_repeat-like_dom_sf"/>
</dbReference>
<evidence type="ECO:0000259" key="4">
    <source>
        <dbReference type="Pfam" id="PF21031"/>
    </source>
</evidence>
<dbReference type="InterPro" id="IPR049546">
    <property type="entry name" value="WDR54_beta_prop"/>
</dbReference>
<reference evidence="5 6" key="1">
    <citation type="journal article" date="2008" name="Nature">
        <title>Genome analysis of the platypus reveals unique signatures of evolution.</title>
        <authorList>
            <person name="Warren W.C."/>
            <person name="Hillier L.W."/>
            <person name="Marshall Graves J.A."/>
            <person name="Birney E."/>
            <person name="Ponting C.P."/>
            <person name="Grutzner F."/>
            <person name="Belov K."/>
            <person name="Miller W."/>
            <person name="Clarke L."/>
            <person name="Chinwalla A.T."/>
            <person name="Yang S.P."/>
            <person name="Heger A."/>
            <person name="Locke D.P."/>
            <person name="Miethke P."/>
            <person name="Waters P.D."/>
            <person name="Veyrunes F."/>
            <person name="Fulton L."/>
            <person name="Fulton B."/>
            <person name="Graves T."/>
            <person name="Wallis J."/>
            <person name="Puente X.S."/>
            <person name="Lopez-Otin C."/>
            <person name="Ordonez G.R."/>
            <person name="Eichler E.E."/>
            <person name="Chen L."/>
            <person name="Cheng Z."/>
            <person name="Deakin J.E."/>
            <person name="Alsop A."/>
            <person name="Thompson K."/>
            <person name="Kirby P."/>
            <person name="Papenfuss A.T."/>
            <person name="Wakefield M.J."/>
            <person name="Olender T."/>
            <person name="Lancet D."/>
            <person name="Huttley G.A."/>
            <person name="Smit A.F."/>
            <person name="Pask A."/>
            <person name="Temple-Smith P."/>
            <person name="Batzer M.A."/>
            <person name="Walker J.A."/>
            <person name="Konkel M.K."/>
            <person name="Harris R.S."/>
            <person name="Whittington C.M."/>
            <person name="Wong E.S."/>
            <person name="Gemmell N.J."/>
            <person name="Buschiazzo E."/>
            <person name="Vargas Jentzsch I.M."/>
            <person name="Merkel A."/>
            <person name="Schmitz J."/>
            <person name="Zemann A."/>
            <person name="Churakov G."/>
            <person name="Kriegs J.O."/>
            <person name="Brosius J."/>
            <person name="Murchison E.P."/>
            <person name="Sachidanandam R."/>
            <person name="Smith C."/>
            <person name="Hannon G.J."/>
            <person name="Tsend-Ayush E."/>
            <person name="McMillan D."/>
            <person name="Attenborough R."/>
            <person name="Rens W."/>
            <person name="Ferguson-Smith M."/>
            <person name="Lefevre C.M."/>
            <person name="Sharp J.A."/>
            <person name="Nicholas K.R."/>
            <person name="Ray D.A."/>
            <person name="Kube M."/>
            <person name="Reinhardt R."/>
            <person name="Pringle T.H."/>
            <person name="Taylor J."/>
            <person name="Jones R.C."/>
            <person name="Nixon B."/>
            <person name="Dacheux J.L."/>
            <person name="Niwa H."/>
            <person name="Sekita Y."/>
            <person name="Huang X."/>
            <person name="Stark A."/>
            <person name="Kheradpour P."/>
            <person name="Kellis M."/>
            <person name="Flicek P."/>
            <person name="Chen Y."/>
            <person name="Webber C."/>
            <person name="Hardison R."/>
            <person name="Nelson J."/>
            <person name="Hallsworth-Pepin K."/>
            <person name="Delehaunty K."/>
            <person name="Markovic C."/>
            <person name="Minx P."/>
            <person name="Feng Y."/>
            <person name="Kremitzki C."/>
            <person name="Mitreva M."/>
            <person name="Glasscock J."/>
            <person name="Wylie T."/>
            <person name="Wohldmann P."/>
            <person name="Thiru P."/>
            <person name="Nhan M.N."/>
            <person name="Pohl C.S."/>
            <person name="Smith S.M."/>
            <person name="Hou S."/>
            <person name="Nefedov M."/>
            <person name="de Jong P.J."/>
            <person name="Renfree M.B."/>
            <person name="Mardis E.R."/>
            <person name="Wilson R.K."/>
        </authorList>
    </citation>
    <scope>NUCLEOTIDE SEQUENCE [LARGE SCALE GENOMIC DNA]</scope>
    <source>
        <strain evidence="5 6">Glennie</strain>
    </source>
</reference>
<dbReference type="Pfam" id="PF21031">
    <property type="entry name" value="WDR54"/>
    <property type="match status" value="1"/>
</dbReference>
<evidence type="ECO:0000256" key="2">
    <source>
        <dbReference type="ARBA" id="ARBA00022737"/>
    </source>
</evidence>
<dbReference type="AlphaFoldDB" id="K7EAX2"/>